<evidence type="ECO:0000313" key="2">
    <source>
        <dbReference type="Proteomes" id="UP001180536"/>
    </source>
</evidence>
<gene>
    <name evidence="1" type="ORF">J2X16_003193</name>
</gene>
<proteinExistence type="predicted"/>
<keyword evidence="2" id="KW-1185">Reference proteome</keyword>
<accession>A0ABU1ZB38</accession>
<dbReference type="Proteomes" id="UP001180536">
    <property type="component" value="Unassembled WGS sequence"/>
</dbReference>
<dbReference type="EMBL" id="JAVDXQ010000004">
    <property type="protein sequence ID" value="MDR7297844.1"/>
    <property type="molecule type" value="Genomic_DNA"/>
</dbReference>
<reference evidence="1 2" key="1">
    <citation type="submission" date="2023-07" db="EMBL/GenBank/DDBJ databases">
        <title>Sorghum-associated microbial communities from plants grown in Nebraska, USA.</title>
        <authorList>
            <person name="Schachtman D."/>
        </authorList>
    </citation>
    <scope>NUCLEOTIDE SEQUENCE [LARGE SCALE GENOMIC DNA]</scope>
    <source>
        <strain evidence="1 2">BE310</strain>
    </source>
</reference>
<protein>
    <recommendedName>
        <fullName evidence="3">Transposase</fullName>
    </recommendedName>
</protein>
<name>A0ABU1ZB38_9BURK</name>
<comment type="caution">
    <text evidence="1">The sequence shown here is derived from an EMBL/GenBank/DDBJ whole genome shotgun (WGS) entry which is preliminary data.</text>
</comment>
<sequence length="32" mass="3862">MMQAFPPCEWVMARRNRASRPTQHITGRFKAW</sequence>
<evidence type="ECO:0000313" key="1">
    <source>
        <dbReference type="EMBL" id="MDR7297844.1"/>
    </source>
</evidence>
<organism evidence="1 2">
    <name type="scientific">Pelomonas aquatica</name>
    <dbReference type="NCBI Taxonomy" id="431058"/>
    <lineage>
        <taxon>Bacteria</taxon>
        <taxon>Pseudomonadati</taxon>
        <taxon>Pseudomonadota</taxon>
        <taxon>Betaproteobacteria</taxon>
        <taxon>Burkholderiales</taxon>
        <taxon>Sphaerotilaceae</taxon>
        <taxon>Roseateles</taxon>
    </lineage>
</organism>
<evidence type="ECO:0008006" key="3">
    <source>
        <dbReference type="Google" id="ProtNLM"/>
    </source>
</evidence>